<dbReference type="PANTHER" id="PTHR30383">
    <property type="entry name" value="THIOESTERASE 1/PROTEASE 1/LYSOPHOSPHOLIPASE L1"/>
    <property type="match status" value="1"/>
</dbReference>
<dbReference type="Gene3D" id="3.40.50.1110">
    <property type="entry name" value="SGNH hydrolase"/>
    <property type="match status" value="1"/>
</dbReference>
<proteinExistence type="predicted"/>
<dbReference type="AlphaFoldDB" id="A0A8J3GB76"/>
<accession>A0A8J3GB76</accession>
<dbReference type="EMBL" id="BMXF01000009">
    <property type="protein sequence ID" value="GHB88266.1"/>
    <property type="molecule type" value="Genomic_DNA"/>
</dbReference>
<dbReference type="GO" id="GO:0004622">
    <property type="term" value="F:phosphatidylcholine lysophospholipase activity"/>
    <property type="evidence" value="ECO:0007669"/>
    <property type="project" value="TreeGrafter"/>
</dbReference>
<dbReference type="InterPro" id="IPR036514">
    <property type="entry name" value="SGNH_hydro_sf"/>
</dbReference>
<dbReference type="PANTHER" id="PTHR30383:SF5">
    <property type="entry name" value="SGNH HYDROLASE-TYPE ESTERASE DOMAIN-CONTAINING PROTEIN"/>
    <property type="match status" value="1"/>
</dbReference>
<feature type="domain" description="SGNH hydrolase-type esterase" evidence="1">
    <location>
        <begin position="75"/>
        <end position="249"/>
    </location>
</feature>
<dbReference type="CDD" id="cd00229">
    <property type="entry name" value="SGNH_hydrolase"/>
    <property type="match status" value="1"/>
</dbReference>
<organism evidence="2 3">
    <name type="scientific">Persicitalea jodogahamensis</name>
    <dbReference type="NCBI Taxonomy" id="402147"/>
    <lineage>
        <taxon>Bacteria</taxon>
        <taxon>Pseudomonadati</taxon>
        <taxon>Bacteroidota</taxon>
        <taxon>Cytophagia</taxon>
        <taxon>Cytophagales</taxon>
        <taxon>Spirosomataceae</taxon>
        <taxon>Persicitalea</taxon>
    </lineage>
</organism>
<keyword evidence="3" id="KW-1185">Reference proteome</keyword>
<name>A0A8J3GB76_9BACT</name>
<comment type="caution">
    <text evidence="2">The sequence shown here is derived from an EMBL/GenBank/DDBJ whole genome shotgun (WGS) entry which is preliminary data.</text>
</comment>
<sequence>MFVMEKYSSLPVYMTMLTNMKKISPLVAAFALFGFLTAFLPLPSHIADQSSYLTDIKSELMKEWPKNRSVTLLFHGHSVPAGYFKTPVVNTLGAYPHQLLAKLKTRYPYAVINVLITAIGGENSEQGAARFQKDVLIHKPDVLFIDYALNDRRIGLEKARQSWQAMIEQAQQAGIKVILLTPTPDLKVDMRDPENELRRHANQIRQLAVRYQTGLVDSYRAFDAVRQQGDTLSHYMAQGNHPNEAGHALVADELVKWF</sequence>
<gene>
    <name evidence="2" type="ORF">GCM10007390_50440</name>
</gene>
<protein>
    <recommendedName>
        <fullName evidence="1">SGNH hydrolase-type esterase domain-containing protein</fullName>
    </recommendedName>
</protein>
<dbReference type="Pfam" id="PF13472">
    <property type="entry name" value="Lipase_GDSL_2"/>
    <property type="match status" value="1"/>
</dbReference>
<dbReference type="InterPro" id="IPR013830">
    <property type="entry name" value="SGNH_hydro"/>
</dbReference>
<dbReference type="InterPro" id="IPR051532">
    <property type="entry name" value="Ester_Hydrolysis_Enzymes"/>
</dbReference>
<dbReference type="SUPFAM" id="SSF52266">
    <property type="entry name" value="SGNH hydrolase"/>
    <property type="match status" value="1"/>
</dbReference>
<evidence type="ECO:0000259" key="1">
    <source>
        <dbReference type="Pfam" id="PF13472"/>
    </source>
</evidence>
<reference evidence="2 3" key="1">
    <citation type="journal article" date="2014" name="Int. J. Syst. Evol. Microbiol.">
        <title>Complete genome sequence of Corynebacterium casei LMG S-19264T (=DSM 44701T), isolated from a smear-ripened cheese.</title>
        <authorList>
            <consortium name="US DOE Joint Genome Institute (JGI-PGF)"/>
            <person name="Walter F."/>
            <person name="Albersmeier A."/>
            <person name="Kalinowski J."/>
            <person name="Ruckert C."/>
        </authorList>
    </citation>
    <scope>NUCLEOTIDE SEQUENCE [LARGE SCALE GENOMIC DNA]</scope>
    <source>
        <strain evidence="2 3">KCTC 12866</strain>
    </source>
</reference>
<evidence type="ECO:0000313" key="3">
    <source>
        <dbReference type="Proteomes" id="UP000598271"/>
    </source>
</evidence>
<dbReference type="Proteomes" id="UP000598271">
    <property type="component" value="Unassembled WGS sequence"/>
</dbReference>
<evidence type="ECO:0000313" key="2">
    <source>
        <dbReference type="EMBL" id="GHB88266.1"/>
    </source>
</evidence>